<reference evidence="8" key="1">
    <citation type="journal article" date="2020" name="bioRxiv">
        <title>Comparative genomics of Chlamydomonas.</title>
        <authorList>
            <person name="Craig R.J."/>
            <person name="Hasan A.R."/>
            <person name="Ness R.W."/>
            <person name="Keightley P.D."/>
        </authorList>
    </citation>
    <scope>NUCLEOTIDE SEQUENCE</scope>
    <source>
        <strain evidence="8">CCAP 11/70</strain>
    </source>
</reference>
<dbReference type="InterPro" id="IPR050186">
    <property type="entry name" value="TPT_transporter"/>
</dbReference>
<feature type="transmembrane region" description="Helical" evidence="6">
    <location>
        <begin position="172"/>
        <end position="193"/>
    </location>
</feature>
<feature type="transmembrane region" description="Helical" evidence="6">
    <location>
        <begin position="145"/>
        <end position="165"/>
    </location>
</feature>
<evidence type="ECO:0000313" key="8">
    <source>
        <dbReference type="EMBL" id="KAG2498722.1"/>
    </source>
</evidence>
<name>A0A835Y9D6_9CHLO</name>
<keyword evidence="3 6" id="KW-1133">Transmembrane helix</keyword>
<feature type="region of interest" description="Disordered" evidence="5">
    <location>
        <begin position="1"/>
        <end position="38"/>
    </location>
</feature>
<accession>A0A835Y9D6</accession>
<feature type="transmembrane region" description="Helical" evidence="6">
    <location>
        <begin position="319"/>
        <end position="336"/>
    </location>
</feature>
<dbReference type="PANTHER" id="PTHR11132">
    <property type="entry name" value="SOLUTE CARRIER FAMILY 35"/>
    <property type="match status" value="1"/>
</dbReference>
<feature type="transmembrane region" description="Helical" evidence="6">
    <location>
        <begin position="290"/>
        <end position="313"/>
    </location>
</feature>
<evidence type="ECO:0000256" key="3">
    <source>
        <dbReference type="ARBA" id="ARBA00022989"/>
    </source>
</evidence>
<dbReference type="GO" id="GO:0016020">
    <property type="term" value="C:membrane"/>
    <property type="evidence" value="ECO:0007669"/>
    <property type="project" value="UniProtKB-SubCell"/>
</dbReference>
<feature type="compositionally biased region" description="Basic and acidic residues" evidence="5">
    <location>
        <begin position="1"/>
        <end position="11"/>
    </location>
</feature>
<feature type="transmembrane region" description="Helical" evidence="6">
    <location>
        <begin position="256"/>
        <end position="278"/>
    </location>
</feature>
<dbReference type="EMBL" id="JAEHOE010000009">
    <property type="protein sequence ID" value="KAG2498722.1"/>
    <property type="molecule type" value="Genomic_DNA"/>
</dbReference>
<keyword evidence="4 6" id="KW-0472">Membrane</keyword>
<keyword evidence="2 6" id="KW-0812">Transmembrane</keyword>
<comment type="caution">
    <text evidence="8">The sequence shown here is derived from an EMBL/GenBank/DDBJ whole genome shotgun (WGS) entry which is preliminary data.</text>
</comment>
<evidence type="ECO:0000259" key="7">
    <source>
        <dbReference type="Pfam" id="PF03151"/>
    </source>
</evidence>
<dbReference type="OrthoDB" id="417037at2759"/>
<dbReference type="AlphaFoldDB" id="A0A835Y9D6"/>
<feature type="transmembrane region" description="Helical" evidence="6">
    <location>
        <begin position="199"/>
        <end position="217"/>
    </location>
</feature>
<dbReference type="Pfam" id="PF03151">
    <property type="entry name" value="TPT"/>
    <property type="match status" value="1"/>
</dbReference>
<feature type="transmembrane region" description="Helical" evidence="6">
    <location>
        <begin position="120"/>
        <end position="139"/>
    </location>
</feature>
<keyword evidence="9" id="KW-1185">Reference proteome</keyword>
<evidence type="ECO:0000256" key="1">
    <source>
        <dbReference type="ARBA" id="ARBA00004141"/>
    </source>
</evidence>
<evidence type="ECO:0000313" key="9">
    <source>
        <dbReference type="Proteomes" id="UP000612055"/>
    </source>
</evidence>
<evidence type="ECO:0000256" key="2">
    <source>
        <dbReference type="ARBA" id="ARBA00022692"/>
    </source>
</evidence>
<dbReference type="Proteomes" id="UP000612055">
    <property type="component" value="Unassembled WGS sequence"/>
</dbReference>
<protein>
    <recommendedName>
        <fullName evidence="7">Sugar phosphate transporter domain-containing protein</fullName>
    </recommendedName>
</protein>
<evidence type="ECO:0000256" key="6">
    <source>
        <dbReference type="SAM" id="Phobius"/>
    </source>
</evidence>
<sequence length="344" mass="37849">MTSAEQQKDEEQQALLSTMGDVEGQKASATNVDSASDKPVKVDKRKPIFMGMGLATLAISYYALCSSTMLVINKVAIHQLPCPTSVLCVQLLTATLFVAVGNHAGLVSAEAVEWAKLRKFIWVVVGFLGTIFANIKVLQHANVETFITFRSSTPLVLSLCDYFFLGRMLPSLRSWLSLVVLLAGSVGYVMVDADYKIDAYYWLLLWYAFFTFDTVYVKHMCDTVKMTNWARVYYTNLIALIPLAFAVPLLGEHKVLATTAWTGSVVTPLVLSCVVGVCMSHSSYLLRETVSATLFTIVGILCKIITVVINVLIWDKHATPSGIAFLLVCVGAGTFYEQSPRRPT</sequence>
<comment type="subcellular location">
    <subcellularLocation>
        <location evidence="1">Membrane</location>
        <topology evidence="1">Multi-pass membrane protein</topology>
    </subcellularLocation>
</comment>
<feature type="transmembrane region" description="Helical" evidence="6">
    <location>
        <begin position="229"/>
        <end position="250"/>
    </location>
</feature>
<dbReference type="InterPro" id="IPR004853">
    <property type="entry name" value="Sugar_P_trans_dom"/>
</dbReference>
<gene>
    <name evidence="8" type="ORF">HYH03_003462</name>
</gene>
<evidence type="ECO:0000256" key="5">
    <source>
        <dbReference type="SAM" id="MobiDB-lite"/>
    </source>
</evidence>
<proteinExistence type="predicted"/>
<feature type="transmembrane region" description="Helical" evidence="6">
    <location>
        <begin position="48"/>
        <end position="72"/>
    </location>
</feature>
<feature type="transmembrane region" description="Helical" evidence="6">
    <location>
        <begin position="84"/>
        <end position="108"/>
    </location>
</feature>
<evidence type="ECO:0000256" key="4">
    <source>
        <dbReference type="ARBA" id="ARBA00023136"/>
    </source>
</evidence>
<organism evidence="8 9">
    <name type="scientific">Edaphochlamys debaryana</name>
    <dbReference type="NCBI Taxonomy" id="47281"/>
    <lineage>
        <taxon>Eukaryota</taxon>
        <taxon>Viridiplantae</taxon>
        <taxon>Chlorophyta</taxon>
        <taxon>core chlorophytes</taxon>
        <taxon>Chlorophyceae</taxon>
        <taxon>CS clade</taxon>
        <taxon>Chlamydomonadales</taxon>
        <taxon>Chlamydomonadales incertae sedis</taxon>
        <taxon>Edaphochlamys</taxon>
    </lineage>
</organism>
<feature type="domain" description="Sugar phosphate transporter" evidence="7">
    <location>
        <begin position="54"/>
        <end position="323"/>
    </location>
</feature>